<protein>
    <recommendedName>
        <fullName evidence="1">T6SS Transcription factor RovC-like DNA binding domain-containing protein</fullName>
    </recommendedName>
</protein>
<reference evidence="2 3" key="1">
    <citation type="submission" date="2014-08" db="EMBL/GenBank/DDBJ databases">
        <authorList>
            <person name="Moulin Lionel"/>
        </authorList>
    </citation>
    <scope>NUCLEOTIDE SEQUENCE [LARGE SCALE GENOMIC DNA]</scope>
</reference>
<proteinExistence type="predicted"/>
<dbReference type="Proteomes" id="UP000046373">
    <property type="component" value="Unassembled WGS sequence"/>
</dbReference>
<name>A0A090F725_MESPL</name>
<feature type="domain" description="T6SS Transcription factor RovC-like DNA binding" evidence="1">
    <location>
        <begin position="73"/>
        <end position="176"/>
    </location>
</feature>
<dbReference type="EMBL" id="CCNB01000019">
    <property type="protein sequence ID" value="CDX39692.1"/>
    <property type="molecule type" value="Genomic_DNA"/>
</dbReference>
<gene>
    <name evidence="2" type="ORF">MPLDJ20_260088</name>
</gene>
<dbReference type="Pfam" id="PF10074">
    <property type="entry name" value="RovC_DNA-bd"/>
    <property type="match status" value="1"/>
</dbReference>
<dbReference type="AlphaFoldDB" id="A0A090F725"/>
<evidence type="ECO:0000259" key="1">
    <source>
        <dbReference type="Pfam" id="PF10074"/>
    </source>
</evidence>
<evidence type="ECO:0000313" key="3">
    <source>
        <dbReference type="Proteomes" id="UP000046373"/>
    </source>
</evidence>
<dbReference type="InterPro" id="IPR018754">
    <property type="entry name" value="RovC-like_DNA-bd"/>
</dbReference>
<evidence type="ECO:0000313" key="2">
    <source>
        <dbReference type="EMBL" id="CDX39692.1"/>
    </source>
</evidence>
<sequence length="181" mass="19710">MAQEVLWSPVVDPAVVPLVRMPEFLSSASPAPLAGLSEGRDSPEGRHAIHKAGAVTQLLILPGSDTRGHVAALIPLDAQTLGRIEALTRFWRSWQGRSAPPDTRMTPQQRRRFRLMMQAADGRSSGASYRDIAIALYGRSRVAADPWKTSALRDAVIGLVEGATALIAGGYLQILRHRRRT</sequence>
<organism evidence="2 3">
    <name type="scientific">Mesorhizobium plurifarium</name>
    <dbReference type="NCBI Taxonomy" id="69974"/>
    <lineage>
        <taxon>Bacteria</taxon>
        <taxon>Pseudomonadati</taxon>
        <taxon>Pseudomonadota</taxon>
        <taxon>Alphaproteobacteria</taxon>
        <taxon>Hyphomicrobiales</taxon>
        <taxon>Phyllobacteriaceae</taxon>
        <taxon>Mesorhizobium</taxon>
    </lineage>
</organism>
<accession>A0A090F725</accession>